<evidence type="ECO:0000313" key="1">
    <source>
        <dbReference type="EMBL" id="QZE59496.1"/>
    </source>
</evidence>
<protein>
    <submittedName>
        <fullName evidence="1">Uncharacterized protein</fullName>
    </submittedName>
</protein>
<evidence type="ECO:0000313" key="2">
    <source>
        <dbReference type="Proteomes" id="UP000827974"/>
    </source>
</evidence>
<proteinExistence type="predicted"/>
<reference evidence="1 2" key="1">
    <citation type="submission" date="2021-06" db="EMBL/GenBank/DDBJ databases">
        <title>Complete genome sequence of Erwinia phage pEa_SNUABM_2.</title>
        <authorList>
            <person name="Kim S.G."/>
            <person name="Park S.C."/>
        </authorList>
    </citation>
    <scope>NUCLEOTIDE SEQUENCE [LARGE SCALE GENOMIC DNA]</scope>
</reference>
<gene>
    <name evidence="1" type="ORF">pEaSNUABM2_00252</name>
</gene>
<dbReference type="Proteomes" id="UP000827974">
    <property type="component" value="Segment"/>
</dbReference>
<name>A0AAE7XN06_9CAUD</name>
<organism evidence="1 2">
    <name type="scientific">Erwinia phage pEa_SNUABM_2</name>
    <dbReference type="NCBI Taxonomy" id="2869547"/>
    <lineage>
        <taxon>Viruses</taxon>
        <taxon>Duplodnaviria</taxon>
        <taxon>Heunggongvirae</taxon>
        <taxon>Uroviricota</taxon>
        <taxon>Caudoviricetes</taxon>
        <taxon>Alexandravirus</taxon>
        <taxon>Alexandravirus SNUABM2</taxon>
    </lineage>
</organism>
<keyword evidence="2" id="KW-1185">Reference proteome</keyword>
<sequence length="124" mass="13619">MKAANFDKAFNAKDEATLNAYAAQILEALNALGRSDLKIEIIFGTDPFSEYPDFVNDPNGFRISQNGEEIFDIYTPTEKQVEGDASDAFIYASWAEVEAPWGKIVSDNDVAEIAAHLNESIPAL</sequence>
<accession>A0AAE7XN06</accession>
<dbReference type="EMBL" id="MZ443786">
    <property type="protein sequence ID" value="QZE59496.1"/>
    <property type="molecule type" value="Genomic_DNA"/>
</dbReference>